<keyword evidence="2 6" id="KW-0227">DNA damage</keyword>
<dbReference type="NCBIfam" id="TIGR00084">
    <property type="entry name" value="ruvA"/>
    <property type="match status" value="1"/>
</dbReference>
<sequence>MFGIWYNFREHAYVKGRKKVYEYIKGTVTFTSPYYIVVEKNGLGYQIAVANPFRYSAYLNQEVTVYLHQVIRDDAHLLYGFATLEEKQLFLKLISVSGIGPKSGLAIMALDDHSGLVQAIEAQDATYLTKFPGVGKKTAQQMILDLQGKLDDVEIDVSETTTISTQEDLFTVEPTQQLDEAIEALKALGYSEREIKKIKKELESYQDKTTDEYLRIGLKLLMKK</sequence>
<dbReference type="InterPro" id="IPR003583">
    <property type="entry name" value="Hlx-hairpin-Hlx_DNA-bd_motif"/>
</dbReference>
<keyword evidence="3 6" id="KW-0238">DNA-binding</keyword>
<dbReference type="HAMAP" id="MF_00031">
    <property type="entry name" value="DNA_HJ_migration_RuvA"/>
    <property type="match status" value="1"/>
</dbReference>
<comment type="function">
    <text evidence="6">The RuvA-RuvB-RuvC complex processes Holliday junction (HJ) DNA during genetic recombination and DNA repair, while the RuvA-RuvB complex plays an important role in the rescue of blocked DNA replication forks via replication fork reversal (RFR). RuvA specifically binds to HJ cruciform DNA, conferring on it an open structure. The RuvB hexamer acts as an ATP-dependent pump, pulling dsDNA into and through the RuvAB complex. HJ branch migration allows RuvC to scan DNA until it finds its consensus sequence, where it cleaves and resolves the cruciform DNA.</text>
</comment>
<dbReference type="EMBL" id="CP017267">
    <property type="protein sequence ID" value="APB31924.1"/>
    <property type="molecule type" value="Genomic_DNA"/>
</dbReference>
<evidence type="ECO:0000313" key="9">
    <source>
        <dbReference type="Proteomes" id="UP000191200"/>
    </source>
</evidence>
<keyword evidence="8" id="KW-0067">ATP-binding</keyword>
<proteinExistence type="inferred from homology"/>
<dbReference type="Gene3D" id="1.10.8.10">
    <property type="entry name" value="DNA helicase RuvA subunit, C-terminal domain"/>
    <property type="match status" value="1"/>
</dbReference>
<dbReference type="Pfam" id="PF14520">
    <property type="entry name" value="HHH_5"/>
    <property type="match status" value="1"/>
</dbReference>
<dbReference type="InterPro" id="IPR013849">
    <property type="entry name" value="DNA_helicase_Holl-junc_RuvA_I"/>
</dbReference>
<dbReference type="SUPFAM" id="SSF46929">
    <property type="entry name" value="DNA helicase RuvA subunit, C-terminal domain"/>
    <property type="match status" value="1"/>
</dbReference>
<evidence type="ECO:0000256" key="5">
    <source>
        <dbReference type="ARBA" id="ARBA00023204"/>
    </source>
</evidence>
<dbReference type="GO" id="GO:0006281">
    <property type="term" value="P:DNA repair"/>
    <property type="evidence" value="ECO:0007669"/>
    <property type="project" value="UniProtKB-UniRule"/>
</dbReference>
<evidence type="ECO:0000313" key="8">
    <source>
        <dbReference type="EMBL" id="APB31924.1"/>
    </source>
</evidence>
<dbReference type="Gene3D" id="2.40.50.140">
    <property type="entry name" value="Nucleic acid-binding proteins"/>
    <property type="match status" value="1"/>
</dbReference>
<evidence type="ECO:0000256" key="1">
    <source>
        <dbReference type="ARBA" id="ARBA00022490"/>
    </source>
</evidence>
<evidence type="ECO:0000256" key="4">
    <source>
        <dbReference type="ARBA" id="ARBA00023172"/>
    </source>
</evidence>
<keyword evidence="9" id="KW-1185">Reference proteome</keyword>
<feature type="domain" description="Helix-hairpin-helix DNA-binding motif class 1" evidence="7">
    <location>
        <begin position="91"/>
        <end position="110"/>
    </location>
</feature>
<feature type="region of interest" description="Domain III" evidence="6">
    <location>
        <begin position="175"/>
        <end position="224"/>
    </location>
</feature>
<keyword evidence="8" id="KW-0378">Hydrolase</keyword>
<dbReference type="GO" id="GO:0009378">
    <property type="term" value="F:four-way junction helicase activity"/>
    <property type="evidence" value="ECO:0007669"/>
    <property type="project" value="InterPro"/>
</dbReference>
<dbReference type="Pfam" id="PF01330">
    <property type="entry name" value="RuvA_N"/>
    <property type="match status" value="1"/>
</dbReference>
<reference evidence="8 9" key="1">
    <citation type="submission" date="2016-09" db="EMBL/GenBank/DDBJ databases">
        <title>Vagococcus teuberi sp. nov., isolated from the Malian artisanal sour milk fene.</title>
        <authorList>
            <person name="Wullschleger S."/>
            <person name="Seifert C."/>
            <person name="Baumgartner S."/>
            <person name="Lacroix C."/>
            <person name="Bonfoh B."/>
            <person name="Stevens M.J."/>
            <person name="Meile L."/>
        </authorList>
    </citation>
    <scope>NUCLEOTIDE SEQUENCE [LARGE SCALE GENOMIC DNA]</scope>
    <source>
        <strain evidence="8 9">DSM 21459</strain>
    </source>
</reference>
<protein>
    <recommendedName>
        <fullName evidence="6">Holliday junction branch migration complex subunit RuvA</fullName>
    </recommendedName>
</protein>
<feature type="domain" description="Helix-hairpin-helix DNA-binding motif class 1" evidence="7">
    <location>
        <begin position="126"/>
        <end position="145"/>
    </location>
</feature>
<dbReference type="Pfam" id="PF07499">
    <property type="entry name" value="RuvA_C"/>
    <property type="match status" value="1"/>
</dbReference>
<dbReference type="GO" id="GO:0048476">
    <property type="term" value="C:Holliday junction resolvase complex"/>
    <property type="evidence" value="ECO:0007669"/>
    <property type="project" value="UniProtKB-UniRule"/>
</dbReference>
<evidence type="ECO:0000256" key="6">
    <source>
        <dbReference type="HAMAP-Rule" id="MF_00031"/>
    </source>
</evidence>
<dbReference type="InterPro" id="IPR000085">
    <property type="entry name" value="RuvA"/>
</dbReference>
<comment type="similarity">
    <text evidence="6">Belongs to the RuvA family.</text>
</comment>
<keyword evidence="8" id="KW-0547">Nucleotide-binding</keyword>
<evidence type="ECO:0000256" key="2">
    <source>
        <dbReference type="ARBA" id="ARBA00022763"/>
    </source>
</evidence>
<evidence type="ECO:0000259" key="7">
    <source>
        <dbReference type="SMART" id="SM00278"/>
    </source>
</evidence>
<dbReference type="GO" id="GO:0006310">
    <property type="term" value="P:DNA recombination"/>
    <property type="evidence" value="ECO:0007669"/>
    <property type="project" value="UniProtKB-UniRule"/>
</dbReference>
<dbReference type="Proteomes" id="UP000191200">
    <property type="component" value="Chromosome"/>
</dbReference>
<dbReference type="Gene3D" id="1.10.150.20">
    <property type="entry name" value="5' to 3' exonuclease, C-terminal subdomain"/>
    <property type="match status" value="1"/>
</dbReference>
<keyword evidence="8" id="KW-0347">Helicase</keyword>
<comment type="subcellular location">
    <subcellularLocation>
        <location evidence="6">Cytoplasm</location>
    </subcellularLocation>
</comment>
<evidence type="ECO:0000256" key="3">
    <source>
        <dbReference type="ARBA" id="ARBA00023125"/>
    </source>
</evidence>
<dbReference type="GO" id="GO:0005524">
    <property type="term" value="F:ATP binding"/>
    <property type="evidence" value="ECO:0007669"/>
    <property type="project" value="InterPro"/>
</dbReference>
<dbReference type="STRING" id="519472.BHY08_08935"/>
<keyword evidence="4 6" id="KW-0233">DNA recombination</keyword>
<comment type="subunit">
    <text evidence="6">Homotetramer. Forms an RuvA(8)-RuvB(12)-Holliday junction (HJ) complex. HJ DNA is sandwiched between 2 RuvA tetramers; dsDNA enters through RuvA and exits via RuvB. An RuvB hexamer assembles on each DNA strand where it exits the tetramer. Each RuvB hexamer is contacted by two RuvA subunits (via domain III) on 2 adjacent RuvB subunits; this complex drives branch migration. In the full resolvosome a probable DNA-RuvA(4)-RuvB(12)-RuvC(2) complex forms which resolves the HJ.</text>
</comment>
<accession>A0A1J0A7K4</accession>
<name>A0A1J0A7K4_9ENTE</name>
<dbReference type="GO" id="GO:0000400">
    <property type="term" value="F:four-way junction DNA binding"/>
    <property type="evidence" value="ECO:0007669"/>
    <property type="project" value="UniProtKB-UniRule"/>
</dbReference>
<dbReference type="InterPro" id="IPR011114">
    <property type="entry name" value="RuvA_C"/>
</dbReference>
<dbReference type="KEGG" id="vte:BHY08_08935"/>
<dbReference type="InterPro" id="IPR012340">
    <property type="entry name" value="NA-bd_OB-fold"/>
</dbReference>
<gene>
    <name evidence="6" type="primary">ruvA</name>
    <name evidence="8" type="ORF">BHY08_08935</name>
</gene>
<organism evidence="8 9">
    <name type="scientific">Vagococcus teuberi</name>
    <dbReference type="NCBI Taxonomy" id="519472"/>
    <lineage>
        <taxon>Bacteria</taxon>
        <taxon>Bacillati</taxon>
        <taxon>Bacillota</taxon>
        <taxon>Bacilli</taxon>
        <taxon>Lactobacillales</taxon>
        <taxon>Enterococcaceae</taxon>
        <taxon>Vagococcus</taxon>
    </lineage>
</organism>
<dbReference type="GO" id="GO:0009379">
    <property type="term" value="C:Holliday junction helicase complex"/>
    <property type="evidence" value="ECO:0007669"/>
    <property type="project" value="InterPro"/>
</dbReference>
<dbReference type="SMART" id="SM00278">
    <property type="entry name" value="HhH1"/>
    <property type="match status" value="2"/>
</dbReference>
<dbReference type="SUPFAM" id="SSF50249">
    <property type="entry name" value="Nucleic acid-binding proteins"/>
    <property type="match status" value="1"/>
</dbReference>
<keyword evidence="1 6" id="KW-0963">Cytoplasm</keyword>
<dbReference type="GO" id="GO:0005737">
    <property type="term" value="C:cytoplasm"/>
    <property type="evidence" value="ECO:0007669"/>
    <property type="project" value="UniProtKB-SubCell"/>
</dbReference>
<keyword evidence="5 6" id="KW-0234">DNA repair</keyword>
<comment type="caution">
    <text evidence="6">Lacks conserved residue(s) required for the propagation of feature annotation.</text>
</comment>
<dbReference type="AlphaFoldDB" id="A0A1J0A7K4"/>
<dbReference type="InterPro" id="IPR036267">
    <property type="entry name" value="RuvA_C_sf"/>
</dbReference>
<dbReference type="SUPFAM" id="SSF47781">
    <property type="entry name" value="RuvA domain 2-like"/>
    <property type="match status" value="1"/>
</dbReference>
<comment type="domain">
    <text evidence="6">Has three domains with a flexible linker between the domains II and III and assumes an 'L' shape. Domain III is highly mobile and contacts RuvB.</text>
</comment>
<dbReference type="CDD" id="cd14332">
    <property type="entry name" value="UBA_RuvA_C"/>
    <property type="match status" value="1"/>
</dbReference>
<dbReference type="InterPro" id="IPR010994">
    <property type="entry name" value="RuvA_2-like"/>
</dbReference>